<comment type="caution">
    <text evidence="9">Lacks conserved residue(s) required for the propagation of feature annotation.</text>
</comment>
<dbReference type="InterPro" id="IPR036291">
    <property type="entry name" value="NAD(P)-bd_dom_sf"/>
</dbReference>
<organism evidence="12 13">
    <name type="scientific">Candidatus Woesebacteria bacterium GW2011_GWC1_43_10b</name>
    <dbReference type="NCBI Taxonomy" id="1618585"/>
    <lineage>
        <taxon>Bacteria</taxon>
        <taxon>Candidatus Woeseibacteriota</taxon>
    </lineage>
</organism>
<proteinExistence type="inferred from homology"/>
<feature type="binding site" evidence="9">
    <location>
        <position position="220"/>
    </location>
    <ligand>
        <name>NADP(+)</name>
        <dbReference type="ChEBI" id="CHEBI:58349"/>
    </ligand>
</feature>
<protein>
    <recommendedName>
        <fullName evidence="9">Bifunctional protein FolD</fullName>
    </recommendedName>
    <domain>
        <recommendedName>
            <fullName evidence="9">Methylenetetrahydrofolate dehydrogenase</fullName>
            <ecNumber evidence="9">1.5.1.5</ecNumber>
        </recommendedName>
    </domain>
    <domain>
        <recommendedName>
            <fullName evidence="9">Methenyltetrahydrofolate cyclohydrolase</fullName>
            <ecNumber evidence="9">3.5.4.9</ecNumber>
        </recommendedName>
    </domain>
</protein>
<name>A0A0G1C5T5_9BACT</name>
<dbReference type="Gene3D" id="3.40.50.720">
    <property type="entry name" value="NAD(P)-binding Rossmann-like Domain"/>
    <property type="match status" value="1"/>
</dbReference>
<dbReference type="EMBL" id="LCEY01000009">
    <property type="protein sequence ID" value="KKS80779.1"/>
    <property type="molecule type" value="Genomic_DNA"/>
</dbReference>
<dbReference type="SUPFAM" id="SSF53223">
    <property type="entry name" value="Aminoacid dehydrogenase-like, N-terminal domain"/>
    <property type="match status" value="1"/>
</dbReference>
<evidence type="ECO:0000256" key="7">
    <source>
        <dbReference type="ARBA" id="ARBA00023167"/>
    </source>
</evidence>
<keyword evidence="7 9" id="KW-0486">Methionine biosynthesis</keyword>
<evidence type="ECO:0000256" key="8">
    <source>
        <dbReference type="ARBA" id="ARBA00023268"/>
    </source>
</evidence>
<evidence type="ECO:0000256" key="5">
    <source>
        <dbReference type="ARBA" id="ARBA00022857"/>
    </source>
</evidence>
<dbReference type="InterPro" id="IPR020631">
    <property type="entry name" value="THF_DH/CycHdrlase_NAD-bd_dom"/>
</dbReference>
<dbReference type="UniPathway" id="UPA00193"/>
<dbReference type="Proteomes" id="UP000034611">
    <property type="component" value="Unassembled WGS sequence"/>
</dbReference>
<dbReference type="PANTHER" id="PTHR48099:SF5">
    <property type="entry name" value="C-1-TETRAHYDROFOLATE SYNTHASE, CYTOPLASMIC"/>
    <property type="match status" value="1"/>
</dbReference>
<evidence type="ECO:0000259" key="11">
    <source>
        <dbReference type="Pfam" id="PF02882"/>
    </source>
</evidence>
<dbReference type="HAMAP" id="MF_01576">
    <property type="entry name" value="THF_DHG_CYH"/>
    <property type="match status" value="1"/>
</dbReference>
<evidence type="ECO:0000259" key="10">
    <source>
        <dbReference type="Pfam" id="PF00763"/>
    </source>
</evidence>
<evidence type="ECO:0000256" key="3">
    <source>
        <dbReference type="ARBA" id="ARBA00022755"/>
    </source>
</evidence>
<feature type="domain" description="Tetrahydrofolate dehydrogenase/cyclohydrolase NAD(P)-binding" evidence="11">
    <location>
        <begin position="128"/>
        <end position="261"/>
    </location>
</feature>
<comment type="pathway">
    <text evidence="1 9">One-carbon metabolism; tetrahydrofolate interconversion.</text>
</comment>
<dbReference type="GO" id="GO:0000105">
    <property type="term" value="P:L-histidine biosynthetic process"/>
    <property type="evidence" value="ECO:0007669"/>
    <property type="project" value="UniProtKB-KW"/>
</dbReference>
<dbReference type="GO" id="GO:0006164">
    <property type="term" value="P:purine nucleotide biosynthetic process"/>
    <property type="evidence" value="ECO:0007669"/>
    <property type="project" value="UniProtKB-KW"/>
</dbReference>
<comment type="catalytic activity">
    <reaction evidence="9">
        <text>(6R)-5,10-methenyltetrahydrofolate + H2O = (6R)-10-formyltetrahydrofolate + H(+)</text>
        <dbReference type="Rhea" id="RHEA:23700"/>
        <dbReference type="ChEBI" id="CHEBI:15377"/>
        <dbReference type="ChEBI" id="CHEBI:15378"/>
        <dbReference type="ChEBI" id="CHEBI:57455"/>
        <dbReference type="ChEBI" id="CHEBI:195366"/>
        <dbReference type="EC" id="3.5.4.9"/>
    </reaction>
</comment>
<feature type="domain" description="Tetrahydrofolate dehydrogenase/cyclohydrolase catalytic" evidence="10">
    <location>
        <begin position="8"/>
        <end position="120"/>
    </location>
</feature>
<dbReference type="AlphaFoldDB" id="A0A0G1C5T5"/>
<dbReference type="GO" id="GO:0004488">
    <property type="term" value="F:methylenetetrahydrofolate dehydrogenase (NADP+) activity"/>
    <property type="evidence" value="ECO:0007669"/>
    <property type="project" value="UniProtKB-UniRule"/>
</dbReference>
<dbReference type="PATRIC" id="fig|1618585.3.peg.152"/>
<keyword evidence="9" id="KW-0368">Histidine biosynthesis</keyword>
<keyword evidence="6 9" id="KW-0560">Oxidoreductase</keyword>
<evidence type="ECO:0000313" key="13">
    <source>
        <dbReference type="Proteomes" id="UP000034611"/>
    </source>
</evidence>
<dbReference type="GO" id="GO:0035999">
    <property type="term" value="P:tetrahydrofolate interconversion"/>
    <property type="evidence" value="ECO:0007669"/>
    <property type="project" value="UniProtKB-UniRule"/>
</dbReference>
<comment type="subunit">
    <text evidence="9">Homodimer.</text>
</comment>
<evidence type="ECO:0000256" key="6">
    <source>
        <dbReference type="ARBA" id="ARBA00023002"/>
    </source>
</evidence>
<evidence type="ECO:0000256" key="1">
    <source>
        <dbReference type="ARBA" id="ARBA00004777"/>
    </source>
</evidence>
<dbReference type="InterPro" id="IPR020630">
    <property type="entry name" value="THF_DH/CycHdrlase_cat_dom"/>
</dbReference>
<comment type="catalytic activity">
    <reaction evidence="9">
        <text>(6R)-5,10-methylene-5,6,7,8-tetrahydrofolate + NADP(+) = (6R)-5,10-methenyltetrahydrofolate + NADPH</text>
        <dbReference type="Rhea" id="RHEA:22812"/>
        <dbReference type="ChEBI" id="CHEBI:15636"/>
        <dbReference type="ChEBI" id="CHEBI:57455"/>
        <dbReference type="ChEBI" id="CHEBI:57783"/>
        <dbReference type="ChEBI" id="CHEBI:58349"/>
        <dbReference type="EC" id="1.5.1.5"/>
    </reaction>
</comment>
<keyword evidence="2 9" id="KW-0554">One-carbon metabolism</keyword>
<dbReference type="EC" id="1.5.1.5" evidence="9"/>
<evidence type="ECO:0000256" key="4">
    <source>
        <dbReference type="ARBA" id="ARBA00022801"/>
    </source>
</evidence>
<keyword evidence="3 9" id="KW-0658">Purine biosynthesis</keyword>
<sequence length="267" mass="29050">MQKAIIFDGRAFAAEKEEKLAKRVQTLKIVPKLASLLIGEDPASHLYTSLKRKAAKRVGIEFEVKNFNEDVEVEEVVQSIKVLNRDKSVHGIMVQLPLPANLKSKTRFVLYSIRPERDVDGLKRESPFTPAAVRAVIHILGEAPSLGKKAIVIGSKGFFGSKLVEKLKERDLRVLGVDKEDKNLKSKVEDADIVISAAGVPNLITGDMVKNEAVVVDLGAPQGDVLFDEVVKKASFVTPVPGGVGPVTVVSLLENLVEAVVKLQESD</sequence>
<accession>A0A0G1C5T5</accession>
<evidence type="ECO:0000256" key="2">
    <source>
        <dbReference type="ARBA" id="ARBA00022563"/>
    </source>
</evidence>
<dbReference type="PANTHER" id="PTHR48099">
    <property type="entry name" value="C-1-TETRAHYDROFOLATE SYNTHASE, CYTOPLASMIC-RELATED"/>
    <property type="match status" value="1"/>
</dbReference>
<gene>
    <name evidence="9" type="primary">folD</name>
    <name evidence="12" type="ORF">UV56_C0009G0013</name>
</gene>
<keyword evidence="5 9" id="KW-0521">NADP</keyword>
<dbReference type="EC" id="3.5.4.9" evidence="9"/>
<dbReference type="GO" id="GO:0009086">
    <property type="term" value="P:methionine biosynthetic process"/>
    <property type="evidence" value="ECO:0007669"/>
    <property type="project" value="UniProtKB-KW"/>
</dbReference>
<keyword evidence="4 9" id="KW-0378">Hydrolase</keyword>
<keyword evidence="9" id="KW-0028">Amino-acid biosynthesis</keyword>
<dbReference type="InterPro" id="IPR000672">
    <property type="entry name" value="THF_DH/CycHdrlase"/>
</dbReference>
<reference evidence="12 13" key="1">
    <citation type="journal article" date="2015" name="Nature">
        <title>rRNA introns, odd ribosomes, and small enigmatic genomes across a large radiation of phyla.</title>
        <authorList>
            <person name="Brown C.T."/>
            <person name="Hug L.A."/>
            <person name="Thomas B.C."/>
            <person name="Sharon I."/>
            <person name="Castelle C.J."/>
            <person name="Singh A."/>
            <person name="Wilkins M.J."/>
            <person name="Williams K.H."/>
            <person name="Banfield J.F."/>
        </authorList>
    </citation>
    <scope>NUCLEOTIDE SEQUENCE [LARGE SCALE GENOMIC DNA]</scope>
</reference>
<comment type="similarity">
    <text evidence="9">Belongs to the tetrahydrofolate dehydrogenase/cyclohydrolase family.</text>
</comment>
<dbReference type="PRINTS" id="PR00085">
    <property type="entry name" value="THFDHDRGNASE"/>
</dbReference>
<dbReference type="InterPro" id="IPR046346">
    <property type="entry name" value="Aminoacid_DH-like_N_sf"/>
</dbReference>
<evidence type="ECO:0000256" key="9">
    <source>
        <dbReference type="HAMAP-Rule" id="MF_01576"/>
    </source>
</evidence>
<dbReference type="Pfam" id="PF00763">
    <property type="entry name" value="THF_DHG_CYH"/>
    <property type="match status" value="1"/>
</dbReference>
<comment type="caution">
    <text evidence="12">The sequence shown here is derived from an EMBL/GenBank/DDBJ whole genome shotgun (WGS) entry which is preliminary data.</text>
</comment>
<evidence type="ECO:0000313" key="12">
    <source>
        <dbReference type="EMBL" id="KKS80779.1"/>
    </source>
</evidence>
<dbReference type="SUPFAM" id="SSF51735">
    <property type="entry name" value="NAD(P)-binding Rossmann-fold domains"/>
    <property type="match status" value="1"/>
</dbReference>
<dbReference type="Pfam" id="PF02882">
    <property type="entry name" value="THF_DHG_CYH_C"/>
    <property type="match status" value="1"/>
</dbReference>
<dbReference type="GO" id="GO:0004477">
    <property type="term" value="F:methenyltetrahydrofolate cyclohydrolase activity"/>
    <property type="evidence" value="ECO:0007669"/>
    <property type="project" value="UniProtKB-UniRule"/>
</dbReference>
<dbReference type="Gene3D" id="3.40.50.10860">
    <property type="entry name" value="Leucine Dehydrogenase, chain A, domain 1"/>
    <property type="match status" value="1"/>
</dbReference>
<keyword evidence="8 9" id="KW-0511">Multifunctional enzyme</keyword>
<comment type="function">
    <text evidence="9">Catalyzes the oxidation of 5,10-methylenetetrahydrofolate to 5,10-methenyltetrahydrofolate and then the hydrolysis of 5,10-methenyltetrahydrofolate to 10-formyltetrahydrofolate.</text>
</comment>
<dbReference type="GO" id="GO:0005829">
    <property type="term" value="C:cytosol"/>
    <property type="evidence" value="ECO:0007669"/>
    <property type="project" value="TreeGrafter"/>
</dbReference>